<evidence type="ECO:0000313" key="4">
    <source>
        <dbReference type="Proteomes" id="UP001231189"/>
    </source>
</evidence>
<evidence type="ECO:0000256" key="1">
    <source>
        <dbReference type="SAM" id="Coils"/>
    </source>
</evidence>
<feature type="region of interest" description="Disordered" evidence="2">
    <location>
        <begin position="1"/>
        <end position="21"/>
    </location>
</feature>
<organism evidence="3 4">
    <name type="scientific">Lolium multiflorum</name>
    <name type="common">Italian ryegrass</name>
    <name type="synonym">Lolium perenne subsp. multiflorum</name>
    <dbReference type="NCBI Taxonomy" id="4521"/>
    <lineage>
        <taxon>Eukaryota</taxon>
        <taxon>Viridiplantae</taxon>
        <taxon>Streptophyta</taxon>
        <taxon>Embryophyta</taxon>
        <taxon>Tracheophyta</taxon>
        <taxon>Spermatophyta</taxon>
        <taxon>Magnoliopsida</taxon>
        <taxon>Liliopsida</taxon>
        <taxon>Poales</taxon>
        <taxon>Poaceae</taxon>
        <taxon>BOP clade</taxon>
        <taxon>Pooideae</taxon>
        <taxon>Poodae</taxon>
        <taxon>Poeae</taxon>
        <taxon>Poeae Chloroplast Group 2 (Poeae type)</taxon>
        <taxon>Loliodinae</taxon>
        <taxon>Loliinae</taxon>
        <taxon>Lolium</taxon>
    </lineage>
</organism>
<feature type="compositionally biased region" description="Acidic residues" evidence="2">
    <location>
        <begin position="297"/>
        <end position="314"/>
    </location>
</feature>
<proteinExistence type="predicted"/>
<comment type="caution">
    <text evidence="3">The sequence shown here is derived from an EMBL/GenBank/DDBJ whole genome shotgun (WGS) entry which is preliminary data.</text>
</comment>
<accession>A0AAD8TTC4</accession>
<reference evidence="3" key="1">
    <citation type="submission" date="2023-07" db="EMBL/GenBank/DDBJ databases">
        <title>A chromosome-level genome assembly of Lolium multiflorum.</title>
        <authorList>
            <person name="Chen Y."/>
            <person name="Copetti D."/>
            <person name="Kolliker R."/>
            <person name="Studer B."/>
        </authorList>
    </citation>
    <scope>NUCLEOTIDE SEQUENCE</scope>
    <source>
        <strain evidence="3">02402/16</strain>
        <tissue evidence="3">Leaf</tissue>
    </source>
</reference>
<feature type="coiled-coil region" evidence="1">
    <location>
        <begin position="193"/>
        <end position="220"/>
    </location>
</feature>
<feature type="region of interest" description="Disordered" evidence="2">
    <location>
        <begin position="265"/>
        <end position="314"/>
    </location>
</feature>
<evidence type="ECO:0000256" key="2">
    <source>
        <dbReference type="SAM" id="MobiDB-lite"/>
    </source>
</evidence>
<protein>
    <submittedName>
        <fullName evidence="3">Uncharacterized protein</fullName>
    </submittedName>
</protein>
<dbReference type="Proteomes" id="UP001231189">
    <property type="component" value="Unassembled WGS sequence"/>
</dbReference>
<evidence type="ECO:0000313" key="3">
    <source>
        <dbReference type="EMBL" id="KAK1691740.1"/>
    </source>
</evidence>
<name>A0AAD8TTC4_LOLMU</name>
<dbReference type="EMBL" id="JAUUTY010000001">
    <property type="protein sequence ID" value="KAK1691740.1"/>
    <property type="molecule type" value="Genomic_DNA"/>
</dbReference>
<keyword evidence="4" id="KW-1185">Reference proteome</keyword>
<sequence>MPRARLYADGQKSGPSAYGPARPACPFNTRRNVAVGVATSTPRAALGISLALGMAAVQADLLDIGFPRILWDCLQLCGFDRKPVYTTEEHEVDETRREYVAKIVVLARPTLDQCPYRFTGPMMPSESLAVQLVAREAIRLLRGALPEMRQRACCYFPFKEGPQAQSVIKDPIKEEDLALTHQTFFTIAEDRVLDEIIEELTEARQDLHQTQDRLRILEERHASERRGIRVSRGGVPIFRDIYVEGEQPMRGARLTSRRYLSQFRRTAPRDEGQPSEQIPGVDPSPSSLTTLEHTPDESEEEEEEEEDPEEPVPE</sequence>
<keyword evidence="1" id="KW-0175">Coiled coil</keyword>
<gene>
    <name evidence="3" type="ORF">QYE76_008437</name>
</gene>
<dbReference type="AlphaFoldDB" id="A0AAD8TTC4"/>